<sequence>MTKITNKVDPMFIKGVMAFVERGITYVSSYGRIHCPFRNCVNARRHVPTVVASHIIHNGFEPSYNVWINHGEHLPGYETDEMNECEESENESNDGVDELLEDAFLMGVDTEAENHKDDDNIQPSSQTLAITPKPFPPHRRVLKTLELKEEDRKPPRR</sequence>
<dbReference type="AlphaFoldDB" id="A0A5N6PAI4"/>
<protein>
    <recommendedName>
        <fullName evidence="2">Transposase-associated domain-containing protein</fullName>
    </recommendedName>
</protein>
<gene>
    <name evidence="3" type="ORF">E3N88_10401</name>
</gene>
<evidence type="ECO:0000313" key="4">
    <source>
        <dbReference type="Proteomes" id="UP000326396"/>
    </source>
</evidence>
<evidence type="ECO:0000256" key="1">
    <source>
        <dbReference type="SAM" id="MobiDB-lite"/>
    </source>
</evidence>
<comment type="caution">
    <text evidence="3">The sequence shown here is derived from an EMBL/GenBank/DDBJ whole genome shotgun (WGS) entry which is preliminary data.</text>
</comment>
<evidence type="ECO:0000313" key="3">
    <source>
        <dbReference type="EMBL" id="KAD6119130.1"/>
    </source>
</evidence>
<dbReference type="OrthoDB" id="671800at2759"/>
<proteinExistence type="predicted"/>
<dbReference type="EMBL" id="SZYD01000005">
    <property type="protein sequence ID" value="KAD6119130.1"/>
    <property type="molecule type" value="Genomic_DNA"/>
</dbReference>
<dbReference type="InterPro" id="IPR029480">
    <property type="entry name" value="Transpos_assoc"/>
</dbReference>
<organism evidence="3 4">
    <name type="scientific">Mikania micrantha</name>
    <name type="common">bitter vine</name>
    <dbReference type="NCBI Taxonomy" id="192012"/>
    <lineage>
        <taxon>Eukaryota</taxon>
        <taxon>Viridiplantae</taxon>
        <taxon>Streptophyta</taxon>
        <taxon>Embryophyta</taxon>
        <taxon>Tracheophyta</taxon>
        <taxon>Spermatophyta</taxon>
        <taxon>Magnoliopsida</taxon>
        <taxon>eudicotyledons</taxon>
        <taxon>Gunneridae</taxon>
        <taxon>Pentapetalae</taxon>
        <taxon>asterids</taxon>
        <taxon>campanulids</taxon>
        <taxon>Asterales</taxon>
        <taxon>Asteraceae</taxon>
        <taxon>Asteroideae</taxon>
        <taxon>Heliantheae alliance</taxon>
        <taxon>Eupatorieae</taxon>
        <taxon>Mikania</taxon>
    </lineage>
</organism>
<keyword evidence="4" id="KW-1185">Reference proteome</keyword>
<feature type="compositionally biased region" description="Basic and acidic residues" evidence="1">
    <location>
        <begin position="143"/>
        <end position="157"/>
    </location>
</feature>
<dbReference type="Pfam" id="PF13963">
    <property type="entry name" value="Transpos_assoc"/>
    <property type="match status" value="1"/>
</dbReference>
<evidence type="ECO:0000259" key="2">
    <source>
        <dbReference type="Pfam" id="PF13963"/>
    </source>
</evidence>
<feature type="region of interest" description="Disordered" evidence="1">
    <location>
        <begin position="110"/>
        <end position="157"/>
    </location>
</feature>
<dbReference type="Proteomes" id="UP000326396">
    <property type="component" value="Linkage Group LG13"/>
</dbReference>
<name>A0A5N6PAI4_9ASTR</name>
<feature type="domain" description="Transposase-associated" evidence="2">
    <location>
        <begin position="5"/>
        <end position="72"/>
    </location>
</feature>
<reference evidence="3 4" key="1">
    <citation type="submission" date="2019-05" db="EMBL/GenBank/DDBJ databases">
        <title>Mikania micrantha, genome provides insights into the molecular mechanism of rapid growth.</title>
        <authorList>
            <person name="Liu B."/>
        </authorList>
    </citation>
    <scope>NUCLEOTIDE SEQUENCE [LARGE SCALE GENOMIC DNA]</scope>
    <source>
        <strain evidence="3">NLD-2019</strain>
        <tissue evidence="3">Leaf</tissue>
    </source>
</reference>
<accession>A0A5N6PAI4</accession>